<keyword evidence="6 13" id="KW-0812">Transmembrane</keyword>
<reference evidence="14 15" key="1">
    <citation type="submission" date="2019-12" db="EMBL/GenBank/DDBJ databases">
        <authorList>
            <person name="Floudas D."/>
            <person name="Bentzer J."/>
            <person name="Ahren D."/>
            <person name="Johansson T."/>
            <person name="Persson P."/>
            <person name="Tunlid A."/>
        </authorList>
    </citation>
    <scope>NUCLEOTIDE SEQUENCE [LARGE SCALE GENOMIC DNA]</scope>
    <source>
        <strain evidence="14 15">CBS 102.39</strain>
    </source>
</reference>
<dbReference type="GO" id="GO:0016705">
    <property type="term" value="F:oxidoreductase activity, acting on paired donors, with incorporation or reduction of molecular oxygen"/>
    <property type="evidence" value="ECO:0007669"/>
    <property type="project" value="InterPro"/>
</dbReference>
<dbReference type="GO" id="GO:0016020">
    <property type="term" value="C:membrane"/>
    <property type="evidence" value="ECO:0007669"/>
    <property type="project" value="UniProtKB-SubCell"/>
</dbReference>
<dbReference type="PANTHER" id="PTHR24305:SF166">
    <property type="entry name" value="CYTOCHROME P450 12A4, MITOCHONDRIAL-RELATED"/>
    <property type="match status" value="1"/>
</dbReference>
<evidence type="ECO:0000256" key="3">
    <source>
        <dbReference type="ARBA" id="ARBA00004721"/>
    </source>
</evidence>
<dbReference type="Gene3D" id="1.10.630.10">
    <property type="entry name" value="Cytochrome P450"/>
    <property type="match status" value="1"/>
</dbReference>
<dbReference type="EMBL" id="JAACJL010000001">
    <property type="protein sequence ID" value="KAF4623842.1"/>
    <property type="molecule type" value="Genomic_DNA"/>
</dbReference>
<dbReference type="PANTHER" id="PTHR24305">
    <property type="entry name" value="CYTOCHROME P450"/>
    <property type="match status" value="1"/>
</dbReference>
<feature type="transmembrane region" description="Helical" evidence="13">
    <location>
        <begin position="6"/>
        <end position="26"/>
    </location>
</feature>
<dbReference type="InterPro" id="IPR002403">
    <property type="entry name" value="Cyt_P450_E_grp-IV"/>
</dbReference>
<evidence type="ECO:0000256" key="9">
    <source>
        <dbReference type="ARBA" id="ARBA00023002"/>
    </source>
</evidence>
<comment type="similarity">
    <text evidence="4">Belongs to the cytochrome P450 family.</text>
</comment>
<keyword evidence="15" id="KW-1185">Reference proteome</keyword>
<dbReference type="GO" id="GO:0005506">
    <property type="term" value="F:iron ion binding"/>
    <property type="evidence" value="ECO:0007669"/>
    <property type="project" value="InterPro"/>
</dbReference>
<dbReference type="Pfam" id="PF00067">
    <property type="entry name" value="p450"/>
    <property type="match status" value="1"/>
</dbReference>
<evidence type="ECO:0000256" key="2">
    <source>
        <dbReference type="ARBA" id="ARBA00004370"/>
    </source>
</evidence>
<evidence type="ECO:0000313" key="15">
    <source>
        <dbReference type="Proteomes" id="UP000521872"/>
    </source>
</evidence>
<gene>
    <name evidence="14" type="ORF">D9613_002072</name>
</gene>
<dbReference type="SUPFAM" id="SSF48264">
    <property type="entry name" value="Cytochrome P450"/>
    <property type="match status" value="1"/>
</dbReference>
<keyword evidence="12 13" id="KW-0472">Membrane</keyword>
<keyword evidence="7" id="KW-0479">Metal-binding</keyword>
<evidence type="ECO:0000256" key="5">
    <source>
        <dbReference type="ARBA" id="ARBA00022617"/>
    </source>
</evidence>
<evidence type="ECO:0000256" key="10">
    <source>
        <dbReference type="ARBA" id="ARBA00023004"/>
    </source>
</evidence>
<name>A0A8H4R8Y3_9AGAR</name>
<evidence type="ECO:0000256" key="7">
    <source>
        <dbReference type="ARBA" id="ARBA00022723"/>
    </source>
</evidence>
<dbReference type="InterPro" id="IPR050121">
    <property type="entry name" value="Cytochrome_P450_monoxygenase"/>
</dbReference>
<dbReference type="AlphaFoldDB" id="A0A8H4R8Y3"/>
<evidence type="ECO:0008006" key="16">
    <source>
        <dbReference type="Google" id="ProtNLM"/>
    </source>
</evidence>
<keyword evidence="8 13" id="KW-1133">Transmembrane helix</keyword>
<protein>
    <recommendedName>
        <fullName evidence="16">Cytochrome P450</fullName>
    </recommendedName>
</protein>
<sequence>MISTLLYKSLLVALGFNLVILLRYALHSLSTQRAFKHVPGPSSSSMVWGEEWKLYHGTPGAPYIEWHRQFGKLVKFTGAFGHQVLSITDPRAISFILGEGAYEFPKPQGVRAWFKATLGEGILWVEGQMFPGGNTIMLIQASGKKAHEQQRRLLAPALNPQSVRKLTDVFFETSRYLANQWLKRIELNNGEEIEIEVTDWAGRFALDTVGRAAFSYDFDCLTGEPHALASALDGLTNNEHKRSSFYMRALFWIVPSILFIGKKGEMIRNVKSELGIIASKMWKEAITLNDKDSRNVMANMLRQGETSRISMDEEQIVSQMRTVLSAGYETVSAIVAWMLYEIASNQEFQSRLREEIVAIPDHSFDHLNNELPLLDAALKETLRLHPAILENHHEASETVILPLSPGVLETGDKGLVLPKGTTVVIPVNVLQTDQAVWGRDADTFRPERWLEMKDGQASKERELLAFSVGYPKVVHRKNLRDD</sequence>
<evidence type="ECO:0000313" key="14">
    <source>
        <dbReference type="EMBL" id="KAF4623842.1"/>
    </source>
</evidence>
<evidence type="ECO:0000256" key="1">
    <source>
        <dbReference type="ARBA" id="ARBA00001971"/>
    </source>
</evidence>
<comment type="caution">
    <text evidence="14">The sequence shown here is derived from an EMBL/GenBank/DDBJ whole genome shotgun (WGS) entry which is preliminary data.</text>
</comment>
<dbReference type="GO" id="GO:0020037">
    <property type="term" value="F:heme binding"/>
    <property type="evidence" value="ECO:0007669"/>
    <property type="project" value="InterPro"/>
</dbReference>
<organism evidence="14 15">
    <name type="scientific">Agrocybe pediades</name>
    <dbReference type="NCBI Taxonomy" id="84607"/>
    <lineage>
        <taxon>Eukaryota</taxon>
        <taxon>Fungi</taxon>
        <taxon>Dikarya</taxon>
        <taxon>Basidiomycota</taxon>
        <taxon>Agaricomycotina</taxon>
        <taxon>Agaricomycetes</taxon>
        <taxon>Agaricomycetidae</taxon>
        <taxon>Agaricales</taxon>
        <taxon>Agaricineae</taxon>
        <taxon>Strophariaceae</taxon>
        <taxon>Agrocybe</taxon>
    </lineage>
</organism>
<keyword evidence="11" id="KW-0503">Monooxygenase</keyword>
<accession>A0A8H4R8Y3</accession>
<comment type="cofactor">
    <cofactor evidence="1">
        <name>heme</name>
        <dbReference type="ChEBI" id="CHEBI:30413"/>
    </cofactor>
</comment>
<keyword evidence="9" id="KW-0560">Oxidoreductase</keyword>
<dbReference type="Proteomes" id="UP000521872">
    <property type="component" value="Unassembled WGS sequence"/>
</dbReference>
<evidence type="ECO:0000256" key="13">
    <source>
        <dbReference type="SAM" id="Phobius"/>
    </source>
</evidence>
<dbReference type="GO" id="GO:0004497">
    <property type="term" value="F:monooxygenase activity"/>
    <property type="evidence" value="ECO:0007669"/>
    <property type="project" value="UniProtKB-KW"/>
</dbReference>
<proteinExistence type="inferred from homology"/>
<keyword evidence="10" id="KW-0408">Iron</keyword>
<evidence type="ECO:0000256" key="6">
    <source>
        <dbReference type="ARBA" id="ARBA00022692"/>
    </source>
</evidence>
<evidence type="ECO:0000256" key="12">
    <source>
        <dbReference type="ARBA" id="ARBA00023136"/>
    </source>
</evidence>
<dbReference type="PRINTS" id="PR00385">
    <property type="entry name" value="P450"/>
</dbReference>
<comment type="pathway">
    <text evidence="3">Secondary metabolite biosynthesis; terpenoid biosynthesis.</text>
</comment>
<keyword evidence="5" id="KW-0349">Heme</keyword>
<evidence type="ECO:0000256" key="11">
    <source>
        <dbReference type="ARBA" id="ARBA00023033"/>
    </source>
</evidence>
<dbReference type="InterPro" id="IPR036396">
    <property type="entry name" value="Cyt_P450_sf"/>
</dbReference>
<dbReference type="PRINTS" id="PR00465">
    <property type="entry name" value="EP450IV"/>
</dbReference>
<evidence type="ECO:0000256" key="4">
    <source>
        <dbReference type="ARBA" id="ARBA00010617"/>
    </source>
</evidence>
<evidence type="ECO:0000256" key="8">
    <source>
        <dbReference type="ARBA" id="ARBA00022989"/>
    </source>
</evidence>
<dbReference type="InterPro" id="IPR001128">
    <property type="entry name" value="Cyt_P450"/>
</dbReference>
<comment type="subcellular location">
    <subcellularLocation>
        <location evidence="2">Membrane</location>
    </subcellularLocation>
</comment>